<dbReference type="InterPro" id="IPR003416">
    <property type="entry name" value="MgtC/SapB/SrpB/YhiD_fam"/>
</dbReference>
<evidence type="ECO:0000259" key="8">
    <source>
        <dbReference type="Pfam" id="PF02308"/>
    </source>
</evidence>
<dbReference type="PATRIC" id="fig|1291734.4.peg.1791"/>
<sequence length="235" mass="25882">MNTFKLSLIEIIGRLILATIVSGFIGYDREHKNRPAGIKTHMLVCVGACIMALVQKEIGFNALNIALAHPKLAGVVRADDARLIAQVVSGIGFLGAGTIIVQHRTVRGLTTAASLWAVAGLGLAIGMGNYEIALAATVVILIVLVGLKKIIHVNAMKKIEIQYRHKLETKEFIQNYFDKHKIEVNDVNFRVTQSEDTQIYTSIYEISIPKAMNYADIIEDISLNKNIMRIQTVSL</sequence>
<evidence type="ECO:0000313" key="10">
    <source>
        <dbReference type="Proteomes" id="UP000051804"/>
    </source>
</evidence>
<evidence type="ECO:0000256" key="6">
    <source>
        <dbReference type="ARBA" id="ARBA00023136"/>
    </source>
</evidence>
<evidence type="ECO:0000256" key="2">
    <source>
        <dbReference type="ARBA" id="ARBA00009298"/>
    </source>
</evidence>
<organism evidence="9 10">
    <name type="scientific">Lacticaseibacillus nasuensis JCM 17158</name>
    <dbReference type="NCBI Taxonomy" id="1291734"/>
    <lineage>
        <taxon>Bacteria</taxon>
        <taxon>Bacillati</taxon>
        <taxon>Bacillota</taxon>
        <taxon>Bacilli</taxon>
        <taxon>Lactobacillales</taxon>
        <taxon>Lactobacillaceae</taxon>
        <taxon>Lacticaseibacillus</taxon>
    </lineage>
</organism>
<dbReference type="STRING" id="1291734.FD02_GL001741"/>
<evidence type="ECO:0000256" key="4">
    <source>
        <dbReference type="ARBA" id="ARBA00022692"/>
    </source>
</evidence>
<accession>A0A0R1JR94</accession>
<dbReference type="Proteomes" id="UP000051804">
    <property type="component" value="Unassembled WGS sequence"/>
</dbReference>
<comment type="caution">
    <text evidence="9">The sequence shown here is derived from an EMBL/GenBank/DDBJ whole genome shotgun (WGS) entry which is preliminary data.</text>
</comment>
<dbReference type="GO" id="GO:0005886">
    <property type="term" value="C:plasma membrane"/>
    <property type="evidence" value="ECO:0007669"/>
    <property type="project" value="UniProtKB-SubCell"/>
</dbReference>
<name>A0A0R1JR94_9LACO</name>
<dbReference type="RefSeq" id="WP_056950094.1">
    <property type="nucleotide sequence ID" value="NZ_AZDJ01000003.1"/>
</dbReference>
<evidence type="ECO:0000256" key="1">
    <source>
        <dbReference type="ARBA" id="ARBA00004651"/>
    </source>
</evidence>
<feature type="transmembrane region" description="Helical" evidence="7">
    <location>
        <begin position="6"/>
        <end position="28"/>
    </location>
</feature>
<evidence type="ECO:0000256" key="3">
    <source>
        <dbReference type="ARBA" id="ARBA00022475"/>
    </source>
</evidence>
<keyword evidence="10" id="KW-1185">Reference proteome</keyword>
<keyword evidence="3" id="KW-1003">Cell membrane</keyword>
<dbReference type="AlphaFoldDB" id="A0A0R1JR94"/>
<evidence type="ECO:0000256" key="7">
    <source>
        <dbReference type="SAM" id="Phobius"/>
    </source>
</evidence>
<feature type="domain" description="MgtC/SapB/SrpB/YhiD N-terminal" evidence="8">
    <location>
        <begin position="15"/>
        <end position="150"/>
    </location>
</feature>
<feature type="transmembrane region" description="Helical" evidence="7">
    <location>
        <begin position="40"/>
        <end position="63"/>
    </location>
</feature>
<feature type="transmembrane region" description="Helical" evidence="7">
    <location>
        <begin position="83"/>
        <end position="101"/>
    </location>
</feature>
<gene>
    <name evidence="9" type="ORF">FD02_GL001741</name>
</gene>
<dbReference type="PANTHER" id="PTHR33778">
    <property type="entry name" value="PROTEIN MGTC"/>
    <property type="match status" value="1"/>
</dbReference>
<feature type="transmembrane region" description="Helical" evidence="7">
    <location>
        <begin position="108"/>
        <end position="126"/>
    </location>
</feature>
<evidence type="ECO:0000313" key="9">
    <source>
        <dbReference type="EMBL" id="KRK73910.1"/>
    </source>
</evidence>
<feature type="transmembrane region" description="Helical" evidence="7">
    <location>
        <begin position="132"/>
        <end position="151"/>
    </location>
</feature>
<protein>
    <submittedName>
        <fullName evidence="9">Membrane protein, mgtc sapb family</fullName>
    </submittedName>
</protein>
<keyword evidence="5 7" id="KW-1133">Transmembrane helix</keyword>
<dbReference type="Pfam" id="PF02308">
    <property type="entry name" value="MgtC"/>
    <property type="match status" value="1"/>
</dbReference>
<proteinExistence type="inferred from homology"/>
<keyword evidence="4 7" id="KW-0812">Transmembrane</keyword>
<comment type="similarity">
    <text evidence="2">Belongs to the MgtC/SapB family.</text>
</comment>
<comment type="subcellular location">
    <subcellularLocation>
        <location evidence="1">Cell membrane</location>
        <topology evidence="1">Multi-pass membrane protein</topology>
    </subcellularLocation>
</comment>
<dbReference type="EMBL" id="AZDJ01000003">
    <property type="protein sequence ID" value="KRK73910.1"/>
    <property type="molecule type" value="Genomic_DNA"/>
</dbReference>
<dbReference type="PRINTS" id="PR01837">
    <property type="entry name" value="MGTCSAPBPROT"/>
</dbReference>
<dbReference type="PANTHER" id="PTHR33778:SF1">
    <property type="entry name" value="MAGNESIUM TRANSPORTER YHID-RELATED"/>
    <property type="match status" value="1"/>
</dbReference>
<keyword evidence="6 7" id="KW-0472">Membrane</keyword>
<reference evidence="9 10" key="1">
    <citation type="journal article" date="2015" name="Genome Announc.">
        <title>Expanding the biotechnology potential of lactobacilli through comparative genomics of 213 strains and associated genera.</title>
        <authorList>
            <person name="Sun Z."/>
            <person name="Harris H.M."/>
            <person name="McCann A."/>
            <person name="Guo C."/>
            <person name="Argimon S."/>
            <person name="Zhang W."/>
            <person name="Yang X."/>
            <person name="Jeffery I.B."/>
            <person name="Cooney J.C."/>
            <person name="Kagawa T.F."/>
            <person name="Liu W."/>
            <person name="Song Y."/>
            <person name="Salvetti E."/>
            <person name="Wrobel A."/>
            <person name="Rasinkangas P."/>
            <person name="Parkhill J."/>
            <person name="Rea M.C."/>
            <person name="O'Sullivan O."/>
            <person name="Ritari J."/>
            <person name="Douillard F.P."/>
            <person name="Paul Ross R."/>
            <person name="Yang R."/>
            <person name="Briner A.E."/>
            <person name="Felis G.E."/>
            <person name="de Vos W.M."/>
            <person name="Barrangou R."/>
            <person name="Klaenhammer T.R."/>
            <person name="Caufield P.W."/>
            <person name="Cui Y."/>
            <person name="Zhang H."/>
            <person name="O'Toole P.W."/>
        </authorList>
    </citation>
    <scope>NUCLEOTIDE SEQUENCE [LARGE SCALE GENOMIC DNA]</scope>
    <source>
        <strain evidence="9 10">JCM 17158</strain>
    </source>
</reference>
<dbReference type="OrthoDB" id="9811198at2"/>
<dbReference type="InterPro" id="IPR049177">
    <property type="entry name" value="MgtC_SapB_SrpB_YhiD_N"/>
</dbReference>
<evidence type="ECO:0000256" key="5">
    <source>
        <dbReference type="ARBA" id="ARBA00022989"/>
    </source>
</evidence>